<evidence type="ECO:0000256" key="1">
    <source>
        <dbReference type="ARBA" id="ARBA00004123"/>
    </source>
</evidence>
<keyword evidence="2" id="KW-0479">Metal-binding</keyword>
<accession>A0A4S8LSE6</accession>
<keyword evidence="4" id="KW-0804">Transcription</keyword>
<protein>
    <recommendedName>
        <fullName evidence="8">Transcription factor domain-containing protein</fullName>
    </recommendedName>
</protein>
<reference evidence="6 7" key="1">
    <citation type="journal article" date="2019" name="Nat. Ecol. Evol.">
        <title>Megaphylogeny resolves global patterns of mushroom evolution.</title>
        <authorList>
            <person name="Varga T."/>
            <person name="Krizsan K."/>
            <person name="Foldi C."/>
            <person name="Dima B."/>
            <person name="Sanchez-Garcia M."/>
            <person name="Sanchez-Ramirez S."/>
            <person name="Szollosi G.J."/>
            <person name="Szarkandi J.G."/>
            <person name="Papp V."/>
            <person name="Albert L."/>
            <person name="Andreopoulos W."/>
            <person name="Angelini C."/>
            <person name="Antonin V."/>
            <person name="Barry K.W."/>
            <person name="Bougher N.L."/>
            <person name="Buchanan P."/>
            <person name="Buyck B."/>
            <person name="Bense V."/>
            <person name="Catcheside P."/>
            <person name="Chovatia M."/>
            <person name="Cooper J."/>
            <person name="Damon W."/>
            <person name="Desjardin D."/>
            <person name="Finy P."/>
            <person name="Geml J."/>
            <person name="Haridas S."/>
            <person name="Hughes K."/>
            <person name="Justo A."/>
            <person name="Karasinski D."/>
            <person name="Kautmanova I."/>
            <person name="Kiss B."/>
            <person name="Kocsube S."/>
            <person name="Kotiranta H."/>
            <person name="LaButti K.M."/>
            <person name="Lechner B.E."/>
            <person name="Liimatainen K."/>
            <person name="Lipzen A."/>
            <person name="Lukacs Z."/>
            <person name="Mihaltcheva S."/>
            <person name="Morgado L.N."/>
            <person name="Niskanen T."/>
            <person name="Noordeloos M.E."/>
            <person name="Ohm R.A."/>
            <person name="Ortiz-Santana B."/>
            <person name="Ovrebo C."/>
            <person name="Racz N."/>
            <person name="Riley R."/>
            <person name="Savchenko A."/>
            <person name="Shiryaev A."/>
            <person name="Soop K."/>
            <person name="Spirin V."/>
            <person name="Szebenyi C."/>
            <person name="Tomsovsky M."/>
            <person name="Tulloss R.E."/>
            <person name="Uehling J."/>
            <person name="Grigoriev I.V."/>
            <person name="Vagvolgyi C."/>
            <person name="Papp T."/>
            <person name="Martin F.M."/>
            <person name="Miettinen O."/>
            <person name="Hibbett D.S."/>
            <person name="Nagy L.G."/>
        </authorList>
    </citation>
    <scope>NUCLEOTIDE SEQUENCE [LARGE SCALE GENOMIC DNA]</scope>
    <source>
        <strain evidence="6 7">CBS 962.96</strain>
    </source>
</reference>
<dbReference type="PANTHER" id="PTHR47338">
    <property type="entry name" value="ZN(II)2CYS6 TRANSCRIPTION FACTOR (EUROFUNG)-RELATED"/>
    <property type="match status" value="1"/>
</dbReference>
<dbReference type="GO" id="GO:0005634">
    <property type="term" value="C:nucleus"/>
    <property type="evidence" value="ECO:0007669"/>
    <property type="project" value="UniProtKB-SubCell"/>
</dbReference>
<keyword evidence="3" id="KW-0805">Transcription regulation</keyword>
<evidence type="ECO:0000256" key="4">
    <source>
        <dbReference type="ARBA" id="ARBA00023163"/>
    </source>
</evidence>
<dbReference type="GO" id="GO:0046872">
    <property type="term" value="F:metal ion binding"/>
    <property type="evidence" value="ECO:0007669"/>
    <property type="project" value="UniProtKB-KW"/>
</dbReference>
<name>A0A4S8LSE6_DENBC</name>
<evidence type="ECO:0000313" key="7">
    <source>
        <dbReference type="Proteomes" id="UP000297245"/>
    </source>
</evidence>
<evidence type="ECO:0000256" key="2">
    <source>
        <dbReference type="ARBA" id="ARBA00022723"/>
    </source>
</evidence>
<dbReference type="InterPro" id="IPR050815">
    <property type="entry name" value="TF_fung"/>
</dbReference>
<dbReference type="PANTHER" id="PTHR47338:SF29">
    <property type="entry name" value="ZN(2)-C6 FUNGAL-TYPE DOMAIN-CONTAINING PROTEIN"/>
    <property type="match status" value="1"/>
</dbReference>
<dbReference type="Proteomes" id="UP000297245">
    <property type="component" value="Unassembled WGS sequence"/>
</dbReference>
<dbReference type="AlphaFoldDB" id="A0A4S8LSE6"/>
<evidence type="ECO:0000256" key="3">
    <source>
        <dbReference type="ARBA" id="ARBA00023015"/>
    </source>
</evidence>
<dbReference type="GO" id="GO:0000981">
    <property type="term" value="F:DNA-binding transcription factor activity, RNA polymerase II-specific"/>
    <property type="evidence" value="ECO:0007669"/>
    <property type="project" value="InterPro"/>
</dbReference>
<dbReference type="OrthoDB" id="2309723at2759"/>
<evidence type="ECO:0000313" key="6">
    <source>
        <dbReference type="EMBL" id="THU91828.1"/>
    </source>
</evidence>
<dbReference type="CDD" id="cd12148">
    <property type="entry name" value="fungal_TF_MHR"/>
    <property type="match status" value="1"/>
</dbReference>
<evidence type="ECO:0000256" key="5">
    <source>
        <dbReference type="ARBA" id="ARBA00023242"/>
    </source>
</evidence>
<sequence>MEYLERKIAELESRIQERENSTATEQTNSSISLHDPYLQIPTATQIQSIWEPHRDPSARRSEEVPLQLRQSLLSAFIPYANELGFFLDLTEICNTIMTTPSQGTSNVGAPLVTPALVHVIFLLGSHLSTSPQVTVLEPRFFSIAQGSISHILSSPTSTIPGISLTSNYSHWKVLGAIQSHVLLAQYYFHTGRKLEGKYSVNIAIALVLGTNMHRIRSKEATSGQGQTHMTLGRDNDTSGVFLSGSNTLQTQFQKEKEETQRINAFWTVLALNSRWEAVEGYGSSFPYWKPAMRIDTPWPWVKLTPATRNSFTIQRFLANHQDDAHSTLALYAKACILFEQVFELTNRCERNQSSPGPNPTLSAPNFLTVLNNLTRLITQLISQIPSISSIQYSPPNSISTRVSNSGSKKRELLVIHTITRVAIIQLYTLFENTSCSSSDERARTHKLKVEAANESAKMIGLVDGRSVTFIDSIMAMLWPKIAHVLITEIGRLRGGATQDPGLVDYQKSFDLVVQAMSGLASSSPLMSEQLKKVQGFS</sequence>
<proteinExistence type="predicted"/>
<gene>
    <name evidence="6" type="ORF">K435DRAFT_800967</name>
</gene>
<dbReference type="EMBL" id="ML179296">
    <property type="protein sequence ID" value="THU91828.1"/>
    <property type="molecule type" value="Genomic_DNA"/>
</dbReference>
<comment type="subcellular location">
    <subcellularLocation>
        <location evidence="1">Nucleus</location>
    </subcellularLocation>
</comment>
<organism evidence="6 7">
    <name type="scientific">Dendrothele bispora (strain CBS 962.96)</name>
    <dbReference type="NCBI Taxonomy" id="1314807"/>
    <lineage>
        <taxon>Eukaryota</taxon>
        <taxon>Fungi</taxon>
        <taxon>Dikarya</taxon>
        <taxon>Basidiomycota</taxon>
        <taxon>Agaricomycotina</taxon>
        <taxon>Agaricomycetes</taxon>
        <taxon>Agaricomycetidae</taxon>
        <taxon>Agaricales</taxon>
        <taxon>Agaricales incertae sedis</taxon>
        <taxon>Dendrothele</taxon>
    </lineage>
</organism>
<keyword evidence="5" id="KW-0539">Nucleus</keyword>
<evidence type="ECO:0008006" key="8">
    <source>
        <dbReference type="Google" id="ProtNLM"/>
    </source>
</evidence>
<keyword evidence="7" id="KW-1185">Reference proteome</keyword>